<dbReference type="Proteomes" id="UP000595917">
    <property type="component" value="Chromosome"/>
</dbReference>
<dbReference type="EMBL" id="CP067089">
    <property type="protein sequence ID" value="QQO07585.1"/>
    <property type="molecule type" value="Genomic_DNA"/>
</dbReference>
<proteinExistence type="predicted"/>
<dbReference type="AlphaFoldDB" id="A0A7T7XJS0"/>
<dbReference type="KEGG" id="bhc:JFL75_11570"/>
<name>A0A7T7XJS0_9SPIR</name>
<organism evidence="1 2">
    <name type="scientific">Breznakiella homolactica</name>
    <dbReference type="NCBI Taxonomy" id="2798577"/>
    <lineage>
        <taxon>Bacteria</taxon>
        <taxon>Pseudomonadati</taxon>
        <taxon>Spirochaetota</taxon>
        <taxon>Spirochaetia</taxon>
        <taxon>Spirochaetales</taxon>
        <taxon>Breznakiellaceae</taxon>
        <taxon>Breznakiella</taxon>
    </lineage>
</organism>
<reference evidence="1" key="1">
    <citation type="submission" date="2021-01" db="EMBL/GenBank/DDBJ databases">
        <title>Description of Breznakiella homolactica.</title>
        <authorList>
            <person name="Song Y."/>
            <person name="Brune A."/>
        </authorList>
    </citation>
    <scope>NUCLEOTIDE SEQUENCE</scope>
    <source>
        <strain evidence="1">RmG30</strain>
    </source>
</reference>
<sequence length="204" mass="23971">MKEEYGDWEIIPRRGLGKIRFGMTSDEVRGFDSIYGEREMRIKRTTTYEDFEENMGPFLDDMDQESRESIRKGLEETYKNKEVIYMEPRQSSCLQLTFVNDSLTEIMAVWELDTLTCKGENLFDMEPEDAVKLLAKALGETPLAKDQEIVFPESCIHLWDFSQTYRDRVRFLDLDEDEIERTILWLPEPGNGERDFSGCIKVTF</sequence>
<accession>A0A7T7XJS0</accession>
<gene>
    <name evidence="1" type="ORF">JFL75_11570</name>
</gene>
<evidence type="ECO:0000313" key="1">
    <source>
        <dbReference type="EMBL" id="QQO07585.1"/>
    </source>
</evidence>
<dbReference type="RefSeq" id="WP_215624891.1">
    <property type="nucleotide sequence ID" value="NZ_CP067089.2"/>
</dbReference>
<evidence type="ECO:0000313" key="2">
    <source>
        <dbReference type="Proteomes" id="UP000595917"/>
    </source>
</evidence>
<keyword evidence="2" id="KW-1185">Reference proteome</keyword>
<protein>
    <submittedName>
        <fullName evidence="1">Uncharacterized protein</fullName>
    </submittedName>
</protein>